<sequence length="487" mass="52565">VDPRTPVLVGSGQLVQKPDNPLDALEPVAMMRAALEAAADDAGSRSLLDRATHTWVVKGAWPYPDPAALLSEAFGNSSQTGISTDGGNTPQSMVNKASLRIRNGEADIVLIVGAEGIWSRRRARRAGERIPYTDQAPTEPDEILGKDVTMSHPVELERGFAMPINFYPIFESAFRASRGESIADHRDRVSELWESFNRVACANPYSWMRTPMTAEEIRNPGPSNRLIGFPYTKAMNSNWDLDQAAALILCSVEAAESAGVSRDRWLFPQSGTDGADTNFVSNRGDLHSSPAIRVAGRRAMELAGVTPDDLDRVDLYSCFPSAVQIAATELGLGIDRQLTQTGGLTFAGGPLNNYVTHSIATMANVLRDDPGTIGLCSANGGYITKHAFGVYSTTPPTDGFQHQDCQKEIEGFPSIELDADHVGPATVEAYTVMHGAEGPERGLAALRTTNGRQWAGTSDADLMNAMMEEEHVGRSVEVLPDFTFEVA</sequence>
<evidence type="ECO:0000256" key="1">
    <source>
        <dbReference type="ARBA" id="ARBA00010982"/>
    </source>
</evidence>
<dbReference type="Gene3D" id="3.40.47.10">
    <property type="match status" value="1"/>
</dbReference>
<dbReference type="SUPFAM" id="SSF53901">
    <property type="entry name" value="Thiolase-like"/>
    <property type="match status" value="2"/>
</dbReference>
<dbReference type="GO" id="GO:0016746">
    <property type="term" value="F:acyltransferase activity"/>
    <property type="evidence" value="ECO:0007669"/>
    <property type="project" value="UniProtKB-KW"/>
</dbReference>
<keyword evidence="2" id="KW-0808">Transferase</keyword>
<dbReference type="EMBL" id="UINC01001116">
    <property type="protein sequence ID" value="SUZ71241.1"/>
    <property type="molecule type" value="Genomic_DNA"/>
</dbReference>
<name>A0A381PW10_9ZZZZ</name>
<evidence type="ECO:0000313" key="5">
    <source>
        <dbReference type="EMBL" id="SUZ71241.1"/>
    </source>
</evidence>
<evidence type="ECO:0000259" key="4">
    <source>
        <dbReference type="Pfam" id="PF18313"/>
    </source>
</evidence>
<protein>
    <recommendedName>
        <fullName evidence="4">Thiolase-like protein type 1 additional C-terminal domain-containing protein</fullName>
    </recommendedName>
</protein>
<comment type="similarity">
    <text evidence="1">Belongs to the thiolase-like superfamily. Thiolase family.</text>
</comment>
<dbReference type="InterPro" id="IPR040771">
    <property type="entry name" value="TLP1_add_C"/>
</dbReference>
<dbReference type="PANTHER" id="PTHR18919:SF139">
    <property type="entry name" value="THIOLASE-LIKE PROTEIN TYPE 1 ADDITIONAL C-TERMINAL DOMAIN-CONTAINING PROTEIN"/>
    <property type="match status" value="1"/>
</dbReference>
<dbReference type="AlphaFoldDB" id="A0A381PW10"/>
<evidence type="ECO:0000256" key="2">
    <source>
        <dbReference type="ARBA" id="ARBA00022679"/>
    </source>
</evidence>
<dbReference type="PANTHER" id="PTHR18919">
    <property type="entry name" value="ACETYL-COA C-ACYLTRANSFERASE"/>
    <property type="match status" value="1"/>
</dbReference>
<proteinExistence type="inferred from homology"/>
<organism evidence="5">
    <name type="scientific">marine metagenome</name>
    <dbReference type="NCBI Taxonomy" id="408172"/>
    <lineage>
        <taxon>unclassified sequences</taxon>
        <taxon>metagenomes</taxon>
        <taxon>ecological metagenomes</taxon>
    </lineage>
</organism>
<feature type="domain" description="Thiolase-like protein type 1 additional C-terminal" evidence="4">
    <location>
        <begin position="404"/>
        <end position="481"/>
    </location>
</feature>
<keyword evidence="3" id="KW-0012">Acyltransferase</keyword>
<feature type="non-terminal residue" evidence="5">
    <location>
        <position position="1"/>
    </location>
</feature>
<dbReference type="Pfam" id="PF18313">
    <property type="entry name" value="TLP1_add_C"/>
    <property type="match status" value="1"/>
</dbReference>
<dbReference type="InterPro" id="IPR016039">
    <property type="entry name" value="Thiolase-like"/>
</dbReference>
<gene>
    <name evidence="5" type="ORF">METZ01_LOCUS24095</name>
</gene>
<dbReference type="Gene3D" id="2.40.50.840">
    <property type="match status" value="1"/>
</dbReference>
<reference evidence="5" key="1">
    <citation type="submission" date="2018-05" db="EMBL/GenBank/DDBJ databases">
        <authorList>
            <person name="Lanie J.A."/>
            <person name="Ng W.-L."/>
            <person name="Kazmierczak K.M."/>
            <person name="Andrzejewski T.M."/>
            <person name="Davidsen T.M."/>
            <person name="Wayne K.J."/>
            <person name="Tettelin H."/>
            <person name="Glass J.I."/>
            <person name="Rusch D."/>
            <person name="Podicherti R."/>
            <person name="Tsui H.-C.T."/>
            <person name="Winkler M.E."/>
        </authorList>
    </citation>
    <scope>NUCLEOTIDE SEQUENCE</scope>
</reference>
<evidence type="ECO:0000256" key="3">
    <source>
        <dbReference type="ARBA" id="ARBA00023315"/>
    </source>
</evidence>
<accession>A0A381PW10</accession>